<name>A0ABT6PQ59_9PSEU</name>
<reference evidence="1 2" key="1">
    <citation type="submission" date="2023-04" db="EMBL/GenBank/DDBJ databases">
        <title>Draft genome sequence of Saccharopolyspora sp. TS4A08 isolated from sweet potato rhizospheric soil.</title>
        <authorList>
            <person name="Suksaard P."/>
            <person name="Duangmal K."/>
        </authorList>
    </citation>
    <scope>NUCLEOTIDE SEQUENCE [LARGE SCALE GENOMIC DNA]</scope>
    <source>
        <strain evidence="1 2">TS4A08</strain>
    </source>
</reference>
<gene>
    <name evidence="1" type="ORF">QFW96_16105</name>
</gene>
<evidence type="ECO:0000313" key="2">
    <source>
        <dbReference type="Proteomes" id="UP001237595"/>
    </source>
</evidence>
<keyword evidence="2" id="KW-1185">Reference proteome</keyword>
<dbReference type="EMBL" id="JASAOF010000009">
    <property type="protein sequence ID" value="MDI2030152.1"/>
    <property type="molecule type" value="Genomic_DNA"/>
</dbReference>
<organism evidence="1 2">
    <name type="scientific">Saccharopolyspora ipomoeae</name>
    <dbReference type="NCBI Taxonomy" id="3042027"/>
    <lineage>
        <taxon>Bacteria</taxon>
        <taxon>Bacillati</taxon>
        <taxon>Actinomycetota</taxon>
        <taxon>Actinomycetes</taxon>
        <taxon>Pseudonocardiales</taxon>
        <taxon>Pseudonocardiaceae</taxon>
        <taxon>Saccharopolyspora</taxon>
    </lineage>
</organism>
<dbReference type="Proteomes" id="UP001237595">
    <property type="component" value="Unassembled WGS sequence"/>
</dbReference>
<comment type="caution">
    <text evidence="1">The sequence shown here is derived from an EMBL/GenBank/DDBJ whole genome shotgun (WGS) entry which is preliminary data.</text>
</comment>
<proteinExistence type="predicted"/>
<protein>
    <recommendedName>
        <fullName evidence="3">Transposase</fullName>
    </recommendedName>
</protein>
<sequence>MDTLTAELWNALGDLGKITEGLSAVWSGCLRDWGRSLRSTAVNKHKALRVFFGSLLNDERISLRRVKPVRAGLTT</sequence>
<dbReference type="RefSeq" id="WP_281456466.1">
    <property type="nucleotide sequence ID" value="NZ_JASAOF010000009.1"/>
</dbReference>
<evidence type="ECO:0000313" key="1">
    <source>
        <dbReference type="EMBL" id="MDI2030152.1"/>
    </source>
</evidence>
<accession>A0ABT6PQ59</accession>
<evidence type="ECO:0008006" key="3">
    <source>
        <dbReference type="Google" id="ProtNLM"/>
    </source>
</evidence>